<dbReference type="InterPro" id="IPR035919">
    <property type="entry name" value="EAL_sf"/>
</dbReference>
<reference evidence="4 5" key="1">
    <citation type="journal article" date="2006" name="J. Bacteriol.">
        <title>The genome sequence of the obligately chemolithoautotrophic, facultatively anaerobic bacterium Thiobacillus denitrificans.</title>
        <authorList>
            <person name="Beller H.R."/>
            <person name="Chain P.S."/>
            <person name="Letain T.E."/>
            <person name="Chakicherla A."/>
            <person name="Larimer F.W."/>
            <person name="Richardson P.M."/>
            <person name="Coleman M.A."/>
            <person name="Wood A.P."/>
            <person name="Kelly D.P."/>
        </authorList>
    </citation>
    <scope>NUCLEOTIDE SEQUENCE [LARGE SCALE GENOMIC DNA]</scope>
    <source>
        <strain evidence="4 5">ATCC 25259</strain>
    </source>
</reference>
<keyword evidence="5" id="KW-1185">Reference proteome</keyword>
<feature type="domain" description="GGDEF" evidence="3">
    <location>
        <begin position="269"/>
        <end position="402"/>
    </location>
</feature>
<dbReference type="SMART" id="SM00267">
    <property type="entry name" value="GGDEF"/>
    <property type="match status" value="1"/>
</dbReference>
<dbReference type="InterPro" id="IPR000160">
    <property type="entry name" value="GGDEF_dom"/>
</dbReference>
<dbReference type="InterPro" id="IPR052155">
    <property type="entry name" value="Biofilm_reg_signaling"/>
</dbReference>
<dbReference type="PANTHER" id="PTHR44757:SF2">
    <property type="entry name" value="BIOFILM ARCHITECTURE MAINTENANCE PROTEIN MBAA"/>
    <property type="match status" value="1"/>
</dbReference>
<keyword evidence="1" id="KW-0472">Membrane</keyword>
<evidence type="ECO:0000256" key="1">
    <source>
        <dbReference type="SAM" id="Phobius"/>
    </source>
</evidence>
<dbReference type="NCBIfam" id="TIGR00254">
    <property type="entry name" value="GGDEF"/>
    <property type="match status" value="1"/>
</dbReference>
<organism evidence="4 5">
    <name type="scientific">Thiobacillus denitrificans (strain ATCC 25259 / T1)</name>
    <dbReference type="NCBI Taxonomy" id="292415"/>
    <lineage>
        <taxon>Bacteria</taxon>
        <taxon>Pseudomonadati</taxon>
        <taxon>Pseudomonadota</taxon>
        <taxon>Betaproteobacteria</taxon>
        <taxon>Nitrosomonadales</taxon>
        <taxon>Thiobacillaceae</taxon>
        <taxon>Thiobacillus</taxon>
    </lineage>
</organism>
<proteinExistence type="predicted"/>
<gene>
    <name evidence="4" type="ordered locus">Tbd_0616</name>
</gene>
<dbReference type="FunFam" id="3.30.70.270:FF:000001">
    <property type="entry name" value="Diguanylate cyclase domain protein"/>
    <property type="match status" value="1"/>
</dbReference>
<dbReference type="Pfam" id="PF00990">
    <property type="entry name" value="GGDEF"/>
    <property type="match status" value="1"/>
</dbReference>
<dbReference type="SUPFAM" id="SSF55073">
    <property type="entry name" value="Nucleotide cyclase"/>
    <property type="match status" value="1"/>
</dbReference>
<dbReference type="PROSITE" id="PS50887">
    <property type="entry name" value="GGDEF"/>
    <property type="match status" value="1"/>
</dbReference>
<dbReference type="InterPro" id="IPR043128">
    <property type="entry name" value="Rev_trsase/Diguanyl_cyclase"/>
</dbReference>
<feature type="transmembrane region" description="Helical" evidence="1">
    <location>
        <begin position="24"/>
        <end position="45"/>
    </location>
</feature>
<dbReference type="STRING" id="292415.Tbd_0616"/>
<name>Q3SL48_THIDA</name>
<dbReference type="GO" id="GO:0003824">
    <property type="term" value="F:catalytic activity"/>
    <property type="evidence" value="ECO:0007669"/>
    <property type="project" value="UniProtKB-ARBA"/>
</dbReference>
<dbReference type="eggNOG" id="COG5001">
    <property type="taxonomic scope" value="Bacteria"/>
</dbReference>
<dbReference type="CDD" id="cd01949">
    <property type="entry name" value="GGDEF"/>
    <property type="match status" value="1"/>
</dbReference>
<evidence type="ECO:0000259" key="3">
    <source>
        <dbReference type="PROSITE" id="PS50887"/>
    </source>
</evidence>
<accession>Q3SL48</accession>
<dbReference type="RefSeq" id="WP_011311128.1">
    <property type="nucleotide sequence ID" value="NC_007404.1"/>
</dbReference>
<dbReference type="EMBL" id="CP000116">
    <property type="protein sequence ID" value="AAZ96569.1"/>
    <property type="molecule type" value="Genomic_DNA"/>
</dbReference>
<dbReference type="CDD" id="cd01948">
    <property type="entry name" value="EAL"/>
    <property type="match status" value="1"/>
</dbReference>
<keyword evidence="1" id="KW-1133">Transmembrane helix</keyword>
<dbReference type="KEGG" id="tbd:Tbd_0616"/>
<dbReference type="Pfam" id="PF00563">
    <property type="entry name" value="EAL"/>
    <property type="match status" value="1"/>
</dbReference>
<dbReference type="PROSITE" id="PS50883">
    <property type="entry name" value="EAL"/>
    <property type="match status" value="1"/>
</dbReference>
<dbReference type="SUPFAM" id="SSF141868">
    <property type="entry name" value="EAL domain-like"/>
    <property type="match status" value="1"/>
</dbReference>
<dbReference type="InterPro" id="IPR001633">
    <property type="entry name" value="EAL_dom"/>
</dbReference>
<dbReference type="InterPro" id="IPR029787">
    <property type="entry name" value="Nucleotide_cyclase"/>
</dbReference>
<feature type="transmembrane region" description="Helical" evidence="1">
    <location>
        <begin position="204"/>
        <end position="227"/>
    </location>
</feature>
<evidence type="ECO:0000259" key="2">
    <source>
        <dbReference type="PROSITE" id="PS50883"/>
    </source>
</evidence>
<sequence length="674" mass="74968">MPECTEPISSPCGGRFKRAEIWKLALLAGFVIQLFLILFVTAIGLQQLRMTTENLKTVVDVHMRKQNLTKTMVLTARERTLIMFMLTKIDDPFERDQLLLRFREKGSEFVAARLQLLELPLSARERHLIDLHKERIAFAQPIQEEVIELISADFTQDGVDLALRQAIPAQNSVMVLLSRLDEEVHRVAIAASERAYEAHRVARFWMYFLSGIALLVGLVVAAAVLFYSARFSRERERLVTKDTLTGLPNRMLLRDRLEQALARARRRGTLVGVMFIDLDRFKRVNDTLGHASGDELICEVGQRLRAIARDEDTVARLGGDEFVVVANDARGVGQILHIVEKVRAALAAPYRVGERELFCCSSIGISVFPNDGADCSSLLKNADTAMYHAKGSGRDRFQLYDAGMNAMAEERLQLETDLHYALERGEFVLHYQPQIDLTSGRVCAVEALVRWNHPQKGVLAPASFLEMLEETGQILDVGRALLLAACQQTAQWHAAGFKDLDVAVNLSGKEFWHGSLISSISEALKLSGLPAQFLQIELTESIFMKDIDNAVARIQALKALGVAVAVDDFGTGYSSLAHLKRFPVNVLKIDRYFINELPTASVNEALVASILALSDGLHLDAVAEGVENIEQLARLRQLGCRIVQGYLVSKPVAAEQLTALLRRDWHEVLGGAVA</sequence>
<protein>
    <submittedName>
        <fullName evidence="4">Putative diguanylate cyclase/phosphodiesterase (GGDEF &amp; EAL domains)</fullName>
    </submittedName>
</protein>
<dbReference type="AlphaFoldDB" id="Q3SL48"/>
<evidence type="ECO:0000313" key="5">
    <source>
        <dbReference type="Proteomes" id="UP000008291"/>
    </source>
</evidence>
<dbReference type="Gene3D" id="3.30.70.270">
    <property type="match status" value="1"/>
</dbReference>
<dbReference type="Proteomes" id="UP000008291">
    <property type="component" value="Chromosome"/>
</dbReference>
<dbReference type="Gene3D" id="3.20.20.450">
    <property type="entry name" value="EAL domain"/>
    <property type="match status" value="1"/>
</dbReference>
<dbReference type="HOGENOM" id="CLU_000445_70_49_4"/>
<evidence type="ECO:0000313" key="4">
    <source>
        <dbReference type="EMBL" id="AAZ96569.1"/>
    </source>
</evidence>
<keyword evidence="1" id="KW-0812">Transmembrane</keyword>
<dbReference type="SMART" id="SM00052">
    <property type="entry name" value="EAL"/>
    <property type="match status" value="1"/>
</dbReference>
<dbReference type="PANTHER" id="PTHR44757">
    <property type="entry name" value="DIGUANYLATE CYCLASE DGCP"/>
    <property type="match status" value="1"/>
</dbReference>
<dbReference type="OrthoDB" id="9813903at2"/>
<feature type="domain" description="EAL" evidence="2">
    <location>
        <begin position="411"/>
        <end position="665"/>
    </location>
</feature>